<evidence type="ECO:0000256" key="1">
    <source>
        <dbReference type="ARBA" id="ARBA00022692"/>
    </source>
</evidence>
<name>A0A936Z0Z7_9BURK</name>
<dbReference type="Proteomes" id="UP000599109">
    <property type="component" value="Unassembled WGS sequence"/>
</dbReference>
<dbReference type="EMBL" id="JAEQNE010000002">
    <property type="protein sequence ID" value="MBL0391537.1"/>
    <property type="molecule type" value="Genomic_DNA"/>
</dbReference>
<dbReference type="InterPro" id="IPR052952">
    <property type="entry name" value="MFS-Transporter"/>
</dbReference>
<evidence type="ECO:0000313" key="7">
    <source>
        <dbReference type="Proteomes" id="UP000599109"/>
    </source>
</evidence>
<dbReference type="SUPFAM" id="SSF103473">
    <property type="entry name" value="MFS general substrate transporter"/>
    <property type="match status" value="1"/>
</dbReference>
<feature type="transmembrane region" description="Helical" evidence="4">
    <location>
        <begin position="369"/>
        <end position="389"/>
    </location>
</feature>
<evidence type="ECO:0000256" key="4">
    <source>
        <dbReference type="SAM" id="Phobius"/>
    </source>
</evidence>
<feature type="transmembrane region" description="Helical" evidence="4">
    <location>
        <begin position="238"/>
        <end position="264"/>
    </location>
</feature>
<dbReference type="RefSeq" id="WP_201674160.1">
    <property type="nucleotide sequence ID" value="NZ_JAEQNE010000002.1"/>
</dbReference>
<sequence length="400" mass="40461">MTNTWRPLAVTLAIQALVAMALITVPVMAPVLAQDLGISSAYVGIYVGVVYAAAMLASLSAGAMVARFGAIRVSQGGLLLCASGIALSALGSLPAMAIGAVLVGLGYGPVTPASSHLLARTTPPDRMSLVFSIKQTGVPLGGVLAGALVPPLLVLGWRGALLAVAAANIACIFVAQPLRSALDADREPQRPLVLGNLAQPIRMVLAHPPLRLLAGCSFLFSIAQLSLTTYLVTYLHDVLAYGLVAAGLALSVSQAAGVVGRVLWGYVSDRWLGARRMLAVLAAMVAVCALLTAALHATLPGLVVLAVLALFGASAIGWNGVYLAEVAREAPAGQASIATGGTLAITFLGVVMGPPAFGALSGATGSYRIGFVAVAAALVLCLIALLRPLRKGAASLRSIG</sequence>
<accession>A0A936Z0Z7</accession>
<dbReference type="PROSITE" id="PS50850">
    <property type="entry name" value="MFS"/>
    <property type="match status" value="1"/>
</dbReference>
<evidence type="ECO:0000259" key="5">
    <source>
        <dbReference type="PROSITE" id="PS50850"/>
    </source>
</evidence>
<feature type="transmembrane region" description="Helical" evidence="4">
    <location>
        <begin position="78"/>
        <end position="107"/>
    </location>
</feature>
<feature type="transmembrane region" description="Helical" evidence="4">
    <location>
        <begin position="302"/>
        <end position="323"/>
    </location>
</feature>
<evidence type="ECO:0000313" key="6">
    <source>
        <dbReference type="EMBL" id="MBL0391537.1"/>
    </source>
</evidence>
<gene>
    <name evidence="6" type="ORF">JJ685_10355</name>
</gene>
<dbReference type="InterPro" id="IPR020846">
    <property type="entry name" value="MFS_dom"/>
</dbReference>
<comment type="caution">
    <text evidence="6">The sequence shown here is derived from an EMBL/GenBank/DDBJ whole genome shotgun (WGS) entry which is preliminary data.</text>
</comment>
<keyword evidence="7" id="KW-1185">Reference proteome</keyword>
<reference evidence="6 7" key="1">
    <citation type="journal article" date="2017" name="Int. J. Syst. Evol. Microbiol.">
        <title>Ramlibacter monticola sp. nov., isolated from forest soil.</title>
        <authorList>
            <person name="Chaudhary D.K."/>
            <person name="Kim J."/>
        </authorList>
    </citation>
    <scope>NUCLEOTIDE SEQUENCE [LARGE SCALE GENOMIC DNA]</scope>
    <source>
        <strain evidence="6 7">KACC 19175</strain>
    </source>
</reference>
<dbReference type="AlphaFoldDB" id="A0A936Z0Z7"/>
<dbReference type="InterPro" id="IPR036259">
    <property type="entry name" value="MFS_trans_sf"/>
</dbReference>
<feature type="transmembrane region" description="Helical" evidence="4">
    <location>
        <begin position="43"/>
        <end position="66"/>
    </location>
</feature>
<dbReference type="PANTHER" id="PTHR23527:SF1">
    <property type="entry name" value="BLL3282 PROTEIN"/>
    <property type="match status" value="1"/>
</dbReference>
<evidence type="ECO:0000256" key="3">
    <source>
        <dbReference type="ARBA" id="ARBA00023136"/>
    </source>
</evidence>
<proteinExistence type="predicted"/>
<keyword evidence="2 4" id="KW-1133">Transmembrane helix</keyword>
<organism evidence="6 7">
    <name type="scientific">Ramlibacter monticola</name>
    <dbReference type="NCBI Taxonomy" id="1926872"/>
    <lineage>
        <taxon>Bacteria</taxon>
        <taxon>Pseudomonadati</taxon>
        <taxon>Pseudomonadota</taxon>
        <taxon>Betaproteobacteria</taxon>
        <taxon>Burkholderiales</taxon>
        <taxon>Comamonadaceae</taxon>
        <taxon>Ramlibacter</taxon>
    </lineage>
</organism>
<dbReference type="GO" id="GO:0022857">
    <property type="term" value="F:transmembrane transporter activity"/>
    <property type="evidence" value="ECO:0007669"/>
    <property type="project" value="InterPro"/>
</dbReference>
<dbReference type="Gene3D" id="1.20.1250.20">
    <property type="entry name" value="MFS general substrate transporter like domains"/>
    <property type="match status" value="2"/>
</dbReference>
<feature type="transmembrane region" description="Helical" evidence="4">
    <location>
        <begin position="155"/>
        <end position="175"/>
    </location>
</feature>
<feature type="domain" description="Major facilitator superfamily (MFS) profile" evidence="5">
    <location>
        <begin position="7"/>
        <end position="393"/>
    </location>
</feature>
<evidence type="ECO:0000256" key="2">
    <source>
        <dbReference type="ARBA" id="ARBA00022989"/>
    </source>
</evidence>
<feature type="transmembrane region" description="Helical" evidence="4">
    <location>
        <begin position="335"/>
        <end position="357"/>
    </location>
</feature>
<dbReference type="Pfam" id="PF07690">
    <property type="entry name" value="MFS_1"/>
    <property type="match status" value="1"/>
</dbReference>
<keyword evidence="1 4" id="KW-0812">Transmembrane</keyword>
<dbReference type="PANTHER" id="PTHR23527">
    <property type="entry name" value="BLL3282 PROTEIN"/>
    <property type="match status" value="1"/>
</dbReference>
<keyword evidence="3 4" id="KW-0472">Membrane</keyword>
<protein>
    <submittedName>
        <fullName evidence="6">MFS transporter</fullName>
    </submittedName>
</protein>
<feature type="transmembrane region" description="Helical" evidence="4">
    <location>
        <begin position="276"/>
        <end position="296"/>
    </location>
</feature>
<feature type="transmembrane region" description="Helical" evidence="4">
    <location>
        <begin position="212"/>
        <end position="232"/>
    </location>
</feature>
<dbReference type="InterPro" id="IPR011701">
    <property type="entry name" value="MFS"/>
</dbReference>